<sequence length="269" mass="30710">MQKLKQTLYRIIFGTDTPAGRGFDVILLWAILLSVLTVVLESVKSFRVAYPGTFQFLEWFFTILFTVEYFLRILTHPRPWKYITSFFGIIDLMSILPTYIGLFFLRSHFLLTVRAFRLLRIFRILKLGRYMHESQVLISALKKSMYKIVVFFGVVLTLVLFLGTLMYLVESEQNGFTSIPQSIYWAIVTITTVGYGDIAPVTVLGKFISSVAMLIGYSIIAVPTGILTVEISDAVKSSKQERQLVCPSCSYHEPDQEARFCKKCGSELE</sequence>
<comment type="caution">
    <text evidence="15">The sequence shown here is derived from an EMBL/GenBank/DDBJ whole genome shotgun (WGS) entry which is preliminary data.</text>
</comment>
<accession>A0A2P8CI11</accession>
<feature type="transmembrane region" description="Helical" evidence="12">
    <location>
        <begin position="21"/>
        <end position="40"/>
    </location>
</feature>
<evidence type="ECO:0000256" key="1">
    <source>
        <dbReference type="ARBA" id="ARBA00004141"/>
    </source>
</evidence>
<dbReference type="EMBL" id="BLAU01000001">
    <property type="protein sequence ID" value="GET20737.1"/>
    <property type="molecule type" value="Genomic_DNA"/>
</dbReference>
<evidence type="ECO:0000313" key="16">
    <source>
        <dbReference type="Proteomes" id="UP000240621"/>
    </source>
</evidence>
<evidence type="ECO:0000256" key="11">
    <source>
        <dbReference type="ARBA" id="ARBA00023303"/>
    </source>
</evidence>
<name>A0A2P8CI11_9BACT</name>
<proteinExistence type="predicted"/>
<evidence type="ECO:0000256" key="5">
    <source>
        <dbReference type="ARBA" id="ARBA00022826"/>
    </source>
</evidence>
<keyword evidence="9" id="KW-0406">Ion transport</keyword>
<feature type="transmembrane region" description="Helical" evidence="12">
    <location>
        <begin position="146"/>
        <end position="169"/>
    </location>
</feature>
<evidence type="ECO:0000313" key="17">
    <source>
        <dbReference type="Proteomes" id="UP000396862"/>
    </source>
</evidence>
<reference evidence="15 16" key="1">
    <citation type="submission" date="2018-03" db="EMBL/GenBank/DDBJ databases">
        <title>Genomic Encyclopedia of Archaeal and Bacterial Type Strains, Phase II (KMG-II): from individual species to whole genera.</title>
        <authorList>
            <person name="Goeker M."/>
        </authorList>
    </citation>
    <scope>NUCLEOTIDE SEQUENCE [LARGE SCALE GENOMIC DNA]</scope>
    <source>
        <strain evidence="15 16">DSM 27267</strain>
    </source>
</reference>
<evidence type="ECO:0000256" key="4">
    <source>
        <dbReference type="ARBA" id="ARBA00022692"/>
    </source>
</evidence>
<evidence type="ECO:0000313" key="15">
    <source>
        <dbReference type="EMBL" id="PSK84569.1"/>
    </source>
</evidence>
<keyword evidence="3" id="KW-0633">Potassium transport</keyword>
<dbReference type="InterPro" id="IPR005821">
    <property type="entry name" value="Ion_trans_dom"/>
</dbReference>
<dbReference type="PRINTS" id="PR00169">
    <property type="entry name" value="KCHANNEL"/>
</dbReference>
<dbReference type="Gene3D" id="1.20.120.350">
    <property type="entry name" value="Voltage-gated potassium channels. Chain C"/>
    <property type="match status" value="1"/>
</dbReference>
<evidence type="ECO:0000256" key="8">
    <source>
        <dbReference type="ARBA" id="ARBA00022989"/>
    </source>
</evidence>
<feature type="transmembrane region" description="Helical" evidence="12">
    <location>
        <begin position="52"/>
        <end position="71"/>
    </location>
</feature>
<organism evidence="15 16">
    <name type="scientific">Prolixibacter denitrificans</name>
    <dbReference type="NCBI Taxonomy" id="1541063"/>
    <lineage>
        <taxon>Bacteria</taxon>
        <taxon>Pseudomonadati</taxon>
        <taxon>Bacteroidota</taxon>
        <taxon>Bacteroidia</taxon>
        <taxon>Marinilabiliales</taxon>
        <taxon>Prolixibacteraceae</taxon>
        <taxon>Prolixibacter</taxon>
    </lineage>
</organism>
<dbReference type="OrthoDB" id="9799090at2"/>
<dbReference type="SUPFAM" id="SSF81324">
    <property type="entry name" value="Voltage-gated potassium channels"/>
    <property type="match status" value="1"/>
</dbReference>
<gene>
    <name evidence="15" type="ORF">CLV93_102358</name>
    <name evidence="14" type="ORF">JCM18694_09830</name>
</gene>
<dbReference type="InterPro" id="IPR027359">
    <property type="entry name" value="Volt_channel_dom_sf"/>
</dbReference>
<reference evidence="14 17" key="2">
    <citation type="submission" date="2019-10" db="EMBL/GenBank/DDBJ databases">
        <title>Prolixibacter strains distinguished by the presence of nitrate reductase genes were adept at nitrate-dependent anaerobic corrosion of metallic iron and carbon steel.</title>
        <authorList>
            <person name="Iino T."/>
            <person name="Shono N."/>
            <person name="Ito K."/>
            <person name="Nakamura R."/>
            <person name="Sueoka K."/>
            <person name="Harayama S."/>
            <person name="Ohkuma M."/>
        </authorList>
    </citation>
    <scope>NUCLEOTIDE SEQUENCE [LARGE SCALE GENOMIC DNA]</scope>
    <source>
        <strain evidence="14 17">MIC1-1</strain>
    </source>
</reference>
<evidence type="ECO:0000256" key="3">
    <source>
        <dbReference type="ARBA" id="ARBA00022538"/>
    </source>
</evidence>
<evidence type="ECO:0000256" key="7">
    <source>
        <dbReference type="ARBA" id="ARBA00022958"/>
    </source>
</evidence>
<dbReference type="AlphaFoldDB" id="A0A2P8CI11"/>
<protein>
    <submittedName>
        <fullName evidence="14">Ion transporter</fullName>
    </submittedName>
    <submittedName>
        <fullName evidence="15">Voltage-gated potassium channel</fullName>
    </submittedName>
</protein>
<feature type="transmembrane region" description="Helical" evidence="12">
    <location>
        <begin position="207"/>
        <end position="229"/>
    </location>
</feature>
<dbReference type="EMBL" id="PYGC01000002">
    <property type="protein sequence ID" value="PSK84569.1"/>
    <property type="molecule type" value="Genomic_DNA"/>
</dbReference>
<evidence type="ECO:0000256" key="12">
    <source>
        <dbReference type="SAM" id="Phobius"/>
    </source>
</evidence>
<evidence type="ECO:0000256" key="10">
    <source>
        <dbReference type="ARBA" id="ARBA00023136"/>
    </source>
</evidence>
<evidence type="ECO:0000313" key="14">
    <source>
        <dbReference type="EMBL" id="GET20737.1"/>
    </source>
</evidence>
<dbReference type="Gene3D" id="1.10.287.70">
    <property type="match status" value="1"/>
</dbReference>
<keyword evidence="17" id="KW-1185">Reference proteome</keyword>
<keyword evidence="4 12" id="KW-0812">Transmembrane</keyword>
<dbReference type="PANTHER" id="PTHR11537:SF254">
    <property type="entry name" value="POTASSIUM VOLTAGE-GATED CHANNEL PROTEIN SHAB"/>
    <property type="match status" value="1"/>
</dbReference>
<keyword evidence="6" id="KW-0851">Voltage-gated channel</keyword>
<dbReference type="GO" id="GO:0008076">
    <property type="term" value="C:voltage-gated potassium channel complex"/>
    <property type="evidence" value="ECO:0007669"/>
    <property type="project" value="InterPro"/>
</dbReference>
<keyword evidence="8 12" id="KW-1133">Transmembrane helix</keyword>
<keyword evidence="11 15" id="KW-0407">Ion channel</keyword>
<keyword evidence="10 12" id="KW-0472">Membrane</keyword>
<keyword evidence="5" id="KW-0631">Potassium channel</keyword>
<evidence type="ECO:0000256" key="2">
    <source>
        <dbReference type="ARBA" id="ARBA00022448"/>
    </source>
</evidence>
<dbReference type="PANTHER" id="PTHR11537">
    <property type="entry name" value="VOLTAGE-GATED POTASSIUM CHANNEL"/>
    <property type="match status" value="1"/>
</dbReference>
<dbReference type="InterPro" id="IPR028325">
    <property type="entry name" value="VG_K_chnl"/>
</dbReference>
<evidence type="ECO:0000259" key="13">
    <source>
        <dbReference type="Pfam" id="PF00520"/>
    </source>
</evidence>
<feature type="domain" description="Ion transport" evidence="13">
    <location>
        <begin position="23"/>
        <end position="236"/>
    </location>
</feature>
<keyword evidence="2" id="KW-0813">Transport</keyword>
<dbReference type="Pfam" id="PF00520">
    <property type="entry name" value="Ion_trans"/>
    <property type="match status" value="1"/>
</dbReference>
<evidence type="ECO:0000256" key="6">
    <source>
        <dbReference type="ARBA" id="ARBA00022882"/>
    </source>
</evidence>
<evidence type="ECO:0000256" key="9">
    <source>
        <dbReference type="ARBA" id="ARBA00023065"/>
    </source>
</evidence>
<dbReference type="Proteomes" id="UP000240621">
    <property type="component" value="Unassembled WGS sequence"/>
</dbReference>
<keyword evidence="7" id="KW-0630">Potassium</keyword>
<dbReference type="Proteomes" id="UP000396862">
    <property type="component" value="Unassembled WGS sequence"/>
</dbReference>
<dbReference type="GO" id="GO:0001508">
    <property type="term" value="P:action potential"/>
    <property type="evidence" value="ECO:0007669"/>
    <property type="project" value="TreeGrafter"/>
</dbReference>
<comment type="subcellular location">
    <subcellularLocation>
        <location evidence="1">Membrane</location>
        <topology evidence="1">Multi-pass membrane protein</topology>
    </subcellularLocation>
</comment>
<dbReference type="GO" id="GO:0005249">
    <property type="term" value="F:voltage-gated potassium channel activity"/>
    <property type="evidence" value="ECO:0007669"/>
    <property type="project" value="InterPro"/>
</dbReference>
<feature type="transmembrane region" description="Helical" evidence="12">
    <location>
        <begin position="83"/>
        <end position="102"/>
    </location>
</feature>
<dbReference type="RefSeq" id="WP_106541157.1">
    <property type="nucleotide sequence ID" value="NZ_BLAU01000001.1"/>
</dbReference>